<evidence type="ECO:0000313" key="6">
    <source>
        <dbReference type="EMBL" id="KAG0322562.1"/>
    </source>
</evidence>
<dbReference type="CDD" id="cd05471">
    <property type="entry name" value="pepsin_like"/>
    <property type="match status" value="1"/>
</dbReference>
<keyword evidence="7" id="KW-1185">Reference proteome</keyword>
<evidence type="ECO:0000256" key="2">
    <source>
        <dbReference type="ARBA" id="ARBA00022750"/>
    </source>
</evidence>
<dbReference type="GO" id="GO:0004190">
    <property type="term" value="F:aspartic-type endopeptidase activity"/>
    <property type="evidence" value="ECO:0007669"/>
    <property type="project" value="UniProtKB-KW"/>
</dbReference>
<proteinExistence type="inferred from homology"/>
<evidence type="ECO:0000256" key="3">
    <source>
        <dbReference type="PIRSR" id="PIRSR601461-1"/>
    </source>
</evidence>
<comment type="caution">
    <text evidence="6">The sequence shown here is derived from an EMBL/GenBank/DDBJ whole genome shotgun (WGS) entry which is preliminary data.</text>
</comment>
<organism evidence="6 7">
    <name type="scientific">Linnemannia gamsii</name>
    <dbReference type="NCBI Taxonomy" id="64522"/>
    <lineage>
        <taxon>Eukaryota</taxon>
        <taxon>Fungi</taxon>
        <taxon>Fungi incertae sedis</taxon>
        <taxon>Mucoromycota</taxon>
        <taxon>Mortierellomycotina</taxon>
        <taxon>Mortierellomycetes</taxon>
        <taxon>Mortierellales</taxon>
        <taxon>Mortierellaceae</taxon>
        <taxon>Linnemannia</taxon>
    </lineage>
</organism>
<dbReference type="EMBL" id="JAAAIN010000026">
    <property type="protein sequence ID" value="KAG0322562.1"/>
    <property type="molecule type" value="Genomic_DNA"/>
</dbReference>
<dbReference type="InterPro" id="IPR001969">
    <property type="entry name" value="Aspartic_peptidase_AS"/>
</dbReference>
<accession>A0A9P6UWB6</accession>
<dbReference type="Gene3D" id="2.40.70.10">
    <property type="entry name" value="Acid Proteases"/>
    <property type="match status" value="2"/>
</dbReference>
<dbReference type="SUPFAM" id="SSF50630">
    <property type="entry name" value="Acid proteases"/>
    <property type="match status" value="1"/>
</dbReference>
<evidence type="ECO:0000313" key="7">
    <source>
        <dbReference type="Proteomes" id="UP000823405"/>
    </source>
</evidence>
<dbReference type="PROSITE" id="PS00141">
    <property type="entry name" value="ASP_PROTEASE"/>
    <property type="match status" value="2"/>
</dbReference>
<evidence type="ECO:0000256" key="4">
    <source>
        <dbReference type="RuleBase" id="RU000454"/>
    </source>
</evidence>
<dbReference type="Proteomes" id="UP000823405">
    <property type="component" value="Unassembled WGS sequence"/>
</dbReference>
<dbReference type="InterPro" id="IPR034164">
    <property type="entry name" value="Pepsin-like_dom"/>
</dbReference>
<evidence type="ECO:0000259" key="5">
    <source>
        <dbReference type="PROSITE" id="PS51767"/>
    </source>
</evidence>
<evidence type="ECO:0000256" key="1">
    <source>
        <dbReference type="ARBA" id="ARBA00007447"/>
    </source>
</evidence>
<dbReference type="InterPro" id="IPR033121">
    <property type="entry name" value="PEPTIDASE_A1"/>
</dbReference>
<dbReference type="OrthoDB" id="771136at2759"/>
<name>A0A9P6UWB6_9FUNG</name>
<reference evidence="6" key="1">
    <citation type="journal article" date="2020" name="Fungal Divers.">
        <title>Resolving the Mortierellaceae phylogeny through synthesis of multi-gene phylogenetics and phylogenomics.</title>
        <authorList>
            <person name="Vandepol N."/>
            <person name="Liber J."/>
            <person name="Desiro A."/>
            <person name="Na H."/>
            <person name="Kennedy M."/>
            <person name="Barry K."/>
            <person name="Grigoriev I.V."/>
            <person name="Miller A.N."/>
            <person name="O'Donnell K."/>
            <person name="Stajich J.E."/>
            <person name="Bonito G."/>
        </authorList>
    </citation>
    <scope>NUCLEOTIDE SEQUENCE</scope>
    <source>
        <strain evidence="6">NVP60</strain>
    </source>
</reference>
<dbReference type="AlphaFoldDB" id="A0A9P6UWB6"/>
<dbReference type="GO" id="GO:0006508">
    <property type="term" value="P:proteolysis"/>
    <property type="evidence" value="ECO:0007669"/>
    <property type="project" value="UniProtKB-KW"/>
</dbReference>
<gene>
    <name evidence="6" type="ORF">BGZ97_005806</name>
</gene>
<sequence>MTSAVPVGLGTPAQQFNLAIDTGSPVTWVVENTCISRMCSQVSHRFNCAASSTCQQSGTPFNISYVDGSEVAGSYISENYTLGSLLFKGTVGLVSEDSSSMGPSVDGIMGLWYFPGRSNVPILNVLKNSSALTQPQVGIWLRDAPTEKNAPGGEITFGGADPNRYSGDISYVNCGGDTPWTIPVGGMTVNGQTIDTSGAMATLDTGTSLMLVSQTTSDAINSAIPGAVKDPKVGWFLPCSGNYSITIIFGSRQVKIPYTSLAVQDQTARTDNGTIVCLSAAMYPTGGIATISNWLLGDAFLKNVYTIFDFGTPLGRIGLASLAGSGNSSQGDSNGTSTCNAAVSSRGTMMSSFQALVVVAGMVAAFV</sequence>
<feature type="active site" evidence="3">
    <location>
        <position position="204"/>
    </location>
</feature>
<comment type="similarity">
    <text evidence="1 4">Belongs to the peptidase A1 family.</text>
</comment>
<dbReference type="PANTHER" id="PTHR47966:SF51">
    <property type="entry name" value="BETA-SITE APP-CLEAVING ENZYME, ISOFORM A-RELATED"/>
    <property type="match status" value="1"/>
</dbReference>
<dbReference type="PRINTS" id="PR00792">
    <property type="entry name" value="PEPSIN"/>
</dbReference>
<dbReference type="PANTHER" id="PTHR47966">
    <property type="entry name" value="BETA-SITE APP-CLEAVING ENZYME, ISOFORM A-RELATED"/>
    <property type="match status" value="1"/>
</dbReference>
<dbReference type="Pfam" id="PF00026">
    <property type="entry name" value="Asp"/>
    <property type="match status" value="1"/>
</dbReference>
<keyword evidence="4" id="KW-0645">Protease</keyword>
<dbReference type="PROSITE" id="PS51767">
    <property type="entry name" value="PEPTIDASE_A1"/>
    <property type="match status" value="1"/>
</dbReference>
<dbReference type="InterPro" id="IPR021109">
    <property type="entry name" value="Peptidase_aspartic_dom_sf"/>
</dbReference>
<keyword evidence="4" id="KW-0378">Hydrolase</keyword>
<dbReference type="InterPro" id="IPR001461">
    <property type="entry name" value="Aspartic_peptidase_A1"/>
</dbReference>
<keyword evidence="2 4" id="KW-0064">Aspartyl protease</keyword>
<protein>
    <recommendedName>
        <fullName evidence="5">Peptidase A1 domain-containing protein</fullName>
    </recommendedName>
</protein>
<feature type="active site" evidence="3">
    <location>
        <position position="21"/>
    </location>
</feature>
<feature type="domain" description="Peptidase A1" evidence="5">
    <location>
        <begin position="3"/>
        <end position="320"/>
    </location>
</feature>